<dbReference type="InterPro" id="IPR013320">
    <property type="entry name" value="ConA-like_dom_sf"/>
</dbReference>
<evidence type="ECO:0008006" key="3">
    <source>
        <dbReference type="Google" id="ProtNLM"/>
    </source>
</evidence>
<evidence type="ECO:0000313" key="2">
    <source>
        <dbReference type="EMBL" id="CAE0123321.1"/>
    </source>
</evidence>
<proteinExistence type="predicted"/>
<dbReference type="AlphaFoldDB" id="A0A7S3F2T1"/>
<organism evidence="2">
    <name type="scientific">Haptolina ericina</name>
    <dbReference type="NCBI Taxonomy" id="156174"/>
    <lineage>
        <taxon>Eukaryota</taxon>
        <taxon>Haptista</taxon>
        <taxon>Haptophyta</taxon>
        <taxon>Prymnesiophyceae</taxon>
        <taxon>Prymnesiales</taxon>
        <taxon>Prymnesiaceae</taxon>
        <taxon>Haptolina</taxon>
    </lineage>
</organism>
<feature type="compositionally biased region" description="Polar residues" evidence="1">
    <location>
        <begin position="363"/>
        <end position="372"/>
    </location>
</feature>
<evidence type="ECO:0000256" key="1">
    <source>
        <dbReference type="SAM" id="MobiDB-lite"/>
    </source>
</evidence>
<reference evidence="2" key="1">
    <citation type="submission" date="2021-01" db="EMBL/GenBank/DDBJ databases">
        <authorList>
            <person name="Corre E."/>
            <person name="Pelletier E."/>
            <person name="Niang G."/>
            <person name="Scheremetjew M."/>
            <person name="Finn R."/>
            <person name="Kale V."/>
            <person name="Holt S."/>
            <person name="Cochrane G."/>
            <person name="Meng A."/>
            <person name="Brown T."/>
            <person name="Cohen L."/>
        </authorList>
    </citation>
    <scope>NUCLEOTIDE SEQUENCE</scope>
    <source>
        <strain evidence="2">CCMP281</strain>
    </source>
</reference>
<feature type="region of interest" description="Disordered" evidence="1">
    <location>
        <begin position="263"/>
        <end position="382"/>
    </location>
</feature>
<name>A0A7S3F2T1_9EUKA</name>
<protein>
    <recommendedName>
        <fullName evidence="3">SPRY domain-containing protein</fullName>
    </recommendedName>
</protein>
<gene>
    <name evidence="2" type="ORF">HERI1096_LOCUS24023</name>
</gene>
<accession>A0A7S3F2T1</accession>
<dbReference type="EMBL" id="HBHX01043396">
    <property type="protein sequence ID" value="CAE0123321.1"/>
    <property type="molecule type" value="Transcribed_RNA"/>
</dbReference>
<dbReference type="SUPFAM" id="SSF49899">
    <property type="entry name" value="Concanavalin A-like lectins/glucanases"/>
    <property type="match status" value="1"/>
</dbReference>
<sequence>MKMSPEGRAKGKIWRVWAAMCAERKRKAELIRRFSPEGRMKGACLRTWCAEAKERKRQLNLVRNFAKRMSPEGRAKNSGLIAFKSRPPAWIPAMCDPSMAESSSFSRDGFWVTHTQHRVRQSVYASPVIRKGVHRFGFRVVGSGMGLVVGVADASSMYGPGEAPAWGLHLTHGAMYTKFAHSDKGELSMKQLLPSPVIDDEEEELMDEDGVLPPRVMDIVVEVDADNRTIAFGLPDTPLILSPIPISDDVRPWAYLWEGGDSLMLDPQPPPRRPKGITTQEWHRAVKKKDRKPVVPNPLRSRRGRPLSPDSPAKQTSALALISGGESSPKKVSSAKGPETASPGRSPGSRSRRWISPYLASPGRTNSLNPFRSQRGKKAGSASEAIILSPRNQGGAQETHMWDVVRRTTGLYSDTFSQL</sequence>